<reference evidence="1" key="1">
    <citation type="submission" date="2020-08" db="EMBL/GenBank/DDBJ databases">
        <title>Genome public.</title>
        <authorList>
            <person name="Liu C."/>
            <person name="Sun Q."/>
        </authorList>
    </citation>
    <scope>NUCLEOTIDE SEQUENCE</scope>
    <source>
        <strain evidence="1">NSJ-52</strain>
    </source>
</reference>
<keyword evidence="1" id="KW-0808">Transferase</keyword>
<dbReference type="InterPro" id="IPR014867">
    <property type="entry name" value="Spore_coat_CotH_CotH2/3/7"/>
</dbReference>
<dbReference type="AlphaFoldDB" id="A0A8J6M8U9"/>
<dbReference type="Proteomes" id="UP000607645">
    <property type="component" value="Unassembled WGS sequence"/>
</dbReference>
<organism evidence="1 2">
    <name type="scientific">Lawsonibacter faecis</name>
    <dbReference type="NCBI Taxonomy" id="2763052"/>
    <lineage>
        <taxon>Bacteria</taxon>
        <taxon>Bacillati</taxon>
        <taxon>Bacillota</taxon>
        <taxon>Clostridia</taxon>
        <taxon>Eubacteriales</taxon>
        <taxon>Oscillospiraceae</taxon>
        <taxon>Lawsonibacter</taxon>
    </lineage>
</organism>
<keyword evidence="1" id="KW-0418">Kinase</keyword>
<proteinExistence type="predicted"/>
<dbReference type="Pfam" id="PF08757">
    <property type="entry name" value="CotH"/>
    <property type="match status" value="1"/>
</dbReference>
<sequence length="468" mass="52472">MGRKTIGLLAVAGAVVLALGAGLLSHAGLTRYQQHLEAPGPSAVRESADGGFRTHLPIVSIDTFGQAIPGEARDGSVIPAALTVRDGGAGDNALTDEPVLSCDTLLRYRGNSSLHFDKKSFRLKLVDGDGAPLRVRMLGMPGEDEWILNGPFLDKSLLRNYMLMNLCGQALGNTPEVRYCELFVDGEYRGLYLMMESVSRSQAGVGKAVEGRAETSYVVRLDRGGAVELDQFSSYAMLTGSTFNVVYPSSKSCTPEQAEYIQRDLSRFEKALYSLDYDDPKLGYRAYIDVDSFVDYMVFNEFFQNYDATRYSTYLSREVGGKLSIGPVWDFNNALDNYMEEPFDATGFGFPDSLWYHMLLKDERFTAQVVRRYRQLRKTILSDAYLLSYVDDTVAWLGDAVDRNFSVWGYTFQEEYGLLEPVGRNPGSYGEAVDQVKDFFLRRGAWLDENIELLYQYCHPSATKQYQH</sequence>
<evidence type="ECO:0000313" key="1">
    <source>
        <dbReference type="EMBL" id="MBC5738497.1"/>
    </source>
</evidence>
<accession>A0A8J6M8U9</accession>
<gene>
    <name evidence="1" type="ORF">H8S62_15905</name>
</gene>
<name>A0A8J6M8U9_9FIRM</name>
<evidence type="ECO:0000313" key="2">
    <source>
        <dbReference type="Proteomes" id="UP000607645"/>
    </source>
</evidence>
<keyword evidence="2" id="KW-1185">Reference proteome</keyword>
<protein>
    <submittedName>
        <fullName evidence="1">CotH kinase family protein</fullName>
    </submittedName>
</protein>
<comment type="caution">
    <text evidence="1">The sequence shown here is derived from an EMBL/GenBank/DDBJ whole genome shotgun (WGS) entry which is preliminary data.</text>
</comment>
<dbReference type="EMBL" id="JACOPQ010000016">
    <property type="protein sequence ID" value="MBC5738497.1"/>
    <property type="molecule type" value="Genomic_DNA"/>
</dbReference>
<dbReference type="RefSeq" id="WP_155146787.1">
    <property type="nucleotide sequence ID" value="NZ_JACOPQ010000016.1"/>
</dbReference>
<dbReference type="GO" id="GO:0016301">
    <property type="term" value="F:kinase activity"/>
    <property type="evidence" value="ECO:0007669"/>
    <property type="project" value="UniProtKB-KW"/>
</dbReference>